<accession>A0AAV4PMB8</accession>
<dbReference type="AlphaFoldDB" id="A0AAV4PMB8"/>
<dbReference type="EMBL" id="BPLR01004633">
    <property type="protein sequence ID" value="GIX96342.1"/>
    <property type="molecule type" value="Genomic_DNA"/>
</dbReference>
<comment type="caution">
    <text evidence="1">The sequence shown here is derived from an EMBL/GenBank/DDBJ whole genome shotgun (WGS) entry which is preliminary data.</text>
</comment>
<name>A0AAV4PMB8_CAEEX</name>
<evidence type="ECO:0000313" key="1">
    <source>
        <dbReference type="EMBL" id="GIX96342.1"/>
    </source>
</evidence>
<organism evidence="1 2">
    <name type="scientific">Caerostris extrusa</name>
    <name type="common">Bark spider</name>
    <name type="synonym">Caerostris bankana</name>
    <dbReference type="NCBI Taxonomy" id="172846"/>
    <lineage>
        <taxon>Eukaryota</taxon>
        <taxon>Metazoa</taxon>
        <taxon>Ecdysozoa</taxon>
        <taxon>Arthropoda</taxon>
        <taxon>Chelicerata</taxon>
        <taxon>Arachnida</taxon>
        <taxon>Araneae</taxon>
        <taxon>Araneomorphae</taxon>
        <taxon>Entelegynae</taxon>
        <taxon>Araneoidea</taxon>
        <taxon>Araneidae</taxon>
        <taxon>Caerostris</taxon>
    </lineage>
</organism>
<sequence length="115" mass="13394">MVHSGLAFPNKKILAQIPTNDIELKGTGRLNLFLRKFCWVESRREKDSIPPNASLGYDRSKLCEHQEIQLRLGQRQVFFHGETRFTLVNKALSFYHHVIIMSTSTSSHFLNKYFI</sequence>
<proteinExistence type="predicted"/>
<gene>
    <name evidence="1" type="ORF">CEXT_689051</name>
</gene>
<keyword evidence="2" id="KW-1185">Reference proteome</keyword>
<protein>
    <submittedName>
        <fullName evidence="1">Uncharacterized protein</fullName>
    </submittedName>
</protein>
<dbReference type="Proteomes" id="UP001054945">
    <property type="component" value="Unassembled WGS sequence"/>
</dbReference>
<reference evidence="1 2" key="1">
    <citation type="submission" date="2021-06" db="EMBL/GenBank/DDBJ databases">
        <title>Caerostris extrusa draft genome.</title>
        <authorList>
            <person name="Kono N."/>
            <person name="Arakawa K."/>
        </authorList>
    </citation>
    <scope>NUCLEOTIDE SEQUENCE [LARGE SCALE GENOMIC DNA]</scope>
</reference>
<evidence type="ECO:0000313" key="2">
    <source>
        <dbReference type="Proteomes" id="UP001054945"/>
    </source>
</evidence>